<evidence type="ECO:0000313" key="2">
    <source>
        <dbReference type="EMBL" id="KAG5421916.1"/>
    </source>
</evidence>
<evidence type="ECO:0000313" key="3">
    <source>
        <dbReference type="Proteomes" id="UP000669133"/>
    </source>
</evidence>
<dbReference type="InterPro" id="IPR001810">
    <property type="entry name" value="F-box_dom"/>
</dbReference>
<dbReference type="PANTHER" id="PTHR28159:SF1">
    <property type="entry name" value="TRAFFICKING PROTEIN PARTICLE COMPLEX II-SPECIFIC SUBUNIT 65"/>
    <property type="match status" value="1"/>
</dbReference>
<feature type="domain" description="F-box" evidence="1">
    <location>
        <begin position="110"/>
        <end position="149"/>
    </location>
</feature>
<dbReference type="SUPFAM" id="SSF52047">
    <property type="entry name" value="RNI-like"/>
    <property type="match status" value="1"/>
</dbReference>
<name>A0A8H7ZKA5_9ASCO</name>
<dbReference type="Pfam" id="PF12735">
    <property type="entry name" value="IgD3_Trs65"/>
    <property type="match status" value="1"/>
</dbReference>
<dbReference type="InterPro" id="IPR032675">
    <property type="entry name" value="LRR_dom_sf"/>
</dbReference>
<dbReference type="GO" id="GO:0005802">
    <property type="term" value="C:trans-Golgi network"/>
    <property type="evidence" value="ECO:0007669"/>
    <property type="project" value="TreeGrafter"/>
</dbReference>
<dbReference type="GO" id="GO:1990071">
    <property type="term" value="C:TRAPPII protein complex"/>
    <property type="evidence" value="ECO:0007669"/>
    <property type="project" value="InterPro"/>
</dbReference>
<dbReference type="OrthoDB" id="2125396at2759"/>
<proteinExistence type="predicted"/>
<dbReference type="GeneID" id="93649638"/>
<dbReference type="PROSITE" id="PS50181">
    <property type="entry name" value="FBOX"/>
    <property type="match status" value="1"/>
</dbReference>
<reference evidence="2 3" key="1">
    <citation type="submission" date="2020-12" db="EMBL/GenBank/DDBJ databases">
        <title>Effect of drift, selection, and recombination on the evolution of hybrid genomes in Candida yeast pathogens.</title>
        <authorList>
            <person name="Mixao V."/>
            <person name="Ksiezopolska E."/>
            <person name="Saus E."/>
            <person name="Boekhout T."/>
            <person name="Gacser A."/>
            <person name="Gabaldon T."/>
        </authorList>
    </citation>
    <scope>NUCLEOTIDE SEQUENCE [LARGE SCALE GENOMIC DNA]</scope>
    <source>
        <strain evidence="2 3">BP57</strain>
    </source>
</reference>
<dbReference type="EMBL" id="JAEOAQ010000001">
    <property type="protein sequence ID" value="KAG5421916.1"/>
    <property type="molecule type" value="Genomic_DNA"/>
</dbReference>
<comment type="caution">
    <text evidence="2">The sequence shown here is derived from an EMBL/GenBank/DDBJ whole genome shotgun (WGS) entry which is preliminary data.</text>
</comment>
<sequence>MKGKGNSSMLLMLYYFCDVRAPYKSYKSSSFLAKSDDEGDGEKKETTIHTTNTNRFRGGIDVRSIYHLPGSTKIKGKIWPLSKFEKIDVLNCAINGRNVDYVGTEEHDHQANMMTLPAEIFYRIFQILDSEGKLHPKFMRVCRAFYLMILPLIYRAPHLRATNFFNFVETLSNNKALGNYIINLDLAYVIQSGKNAFVARLLKQSRKNLECFVAPQTSFGFAPLIALKNCQNLKVLDLRLVSETVNLAQLFHSIENLSFLTHLSFPRSSIEISDYESISWPSKLTFLRLSGGISDDFLYHSNFPKTITNMELAHCPAISDLGLKQVLYRVGSQLTTLKVQYPMPALKHNTLDEVFYFCPNLRVLEISVDYVSSMFFDEQYLGYLDFPRPLRTLYINSSGMLGTSTKLDPMDLAVAIDDGRLPLIKNIQCTAKLGWDPKSDAVQFIVDALEERKGGLRQVYFYEGIQGYIICEGENRKSNIITLYTGIITQDSNGNGHNDSKFNGTGNDTNIQLDQSHVVSQNDNTTIWQFQLPTIQPPSKRVSNPCLRLSCQLSQTVESVEEKNSTTESDIVLPDYKPNLQEWDYTTSSKNLKDIQVNQATGDTNLESDSKCLKAELCIPIVMALVIKMKSTKPAGRNGMLLVALTIERSEEMAAASKGNSDTLIFNIRSVELNSDSVAAAPINELFPMRMGFDDSVNVVYKLDSNESLGREPSKQVSITTSLTIQKLHDGSYTDMSNLIQTNWKPHLDLGLIAPPINNALKTNNNTPHLQSQISNLANGTSIRSRAMLNNVYKVDSPSFSNSSPNPNGFYGKRAKSFVTRESSSVSVNLSTNVNSSLAGLKLTFIGRLDMKQGVVTKWKMQAINNSANRLNLSLLVQNPINFNPIYSNTAPNNNFSSSNLLTNNNTQNNKDVIIYNKAQLFSLYNTLKVDTEANGVIILNNDIRIGPLEPSNSFETSLDLIGNTKGIFSLDGLKIFDVATGDGLDFGKLIEVFVV</sequence>
<evidence type="ECO:0000259" key="1">
    <source>
        <dbReference type="PROSITE" id="PS50181"/>
    </source>
</evidence>
<dbReference type="Proteomes" id="UP000669133">
    <property type="component" value="Unassembled WGS sequence"/>
</dbReference>
<gene>
    <name evidence="2" type="ORF">I9W82_001009</name>
</gene>
<organism evidence="2 3">
    <name type="scientific">Candida metapsilosis</name>
    <dbReference type="NCBI Taxonomy" id="273372"/>
    <lineage>
        <taxon>Eukaryota</taxon>
        <taxon>Fungi</taxon>
        <taxon>Dikarya</taxon>
        <taxon>Ascomycota</taxon>
        <taxon>Saccharomycotina</taxon>
        <taxon>Pichiomycetes</taxon>
        <taxon>Debaryomycetaceae</taxon>
        <taxon>Candida/Lodderomyces clade</taxon>
        <taxon>Candida</taxon>
    </lineage>
</organism>
<dbReference type="InterPro" id="IPR055420">
    <property type="entry name" value="IgD3_Trs65"/>
</dbReference>
<dbReference type="RefSeq" id="XP_067551032.1">
    <property type="nucleotide sequence ID" value="XM_067689709.1"/>
</dbReference>
<protein>
    <recommendedName>
        <fullName evidence="1">F-box domain-containing protein</fullName>
    </recommendedName>
</protein>
<dbReference type="Gene3D" id="3.80.10.10">
    <property type="entry name" value="Ribonuclease Inhibitor"/>
    <property type="match status" value="1"/>
</dbReference>
<accession>A0A8H7ZKA5</accession>
<dbReference type="InterPro" id="IPR024662">
    <property type="entry name" value="Trs65"/>
</dbReference>
<dbReference type="AlphaFoldDB" id="A0A8H7ZKA5"/>
<dbReference type="GO" id="GO:0006891">
    <property type="term" value="P:intra-Golgi vesicle-mediated transport"/>
    <property type="evidence" value="ECO:0007669"/>
    <property type="project" value="InterPro"/>
</dbReference>
<dbReference type="PANTHER" id="PTHR28159">
    <property type="entry name" value="TRAFFICKING PROTEIN PARTICLE COMPLEX II-SPECIFIC SUBUNIT 65"/>
    <property type="match status" value="1"/>
</dbReference>
<keyword evidence="3" id="KW-1185">Reference proteome</keyword>